<evidence type="ECO:0000313" key="6">
    <source>
        <dbReference type="Proteomes" id="UP000182584"/>
    </source>
</evidence>
<gene>
    <name evidence="5" type="ORF">SAMN04487884_110111</name>
</gene>
<feature type="binding site" evidence="4">
    <location>
        <position position="155"/>
    </location>
    <ligand>
        <name>substrate</name>
    </ligand>
</feature>
<dbReference type="GO" id="GO:0000272">
    <property type="term" value="P:polysaccharide catabolic process"/>
    <property type="evidence" value="ECO:0007669"/>
    <property type="project" value="TreeGrafter"/>
</dbReference>
<dbReference type="PANTHER" id="PTHR36845">
    <property type="entry name" value="HYDROLASE, PUTATIVE (AFU_ORTHOLOGUE AFUA_7G05090)-RELATED"/>
    <property type="match status" value="1"/>
</dbReference>
<reference evidence="5 6" key="1">
    <citation type="submission" date="2016-10" db="EMBL/GenBank/DDBJ databases">
        <authorList>
            <person name="de Groot N.N."/>
        </authorList>
    </citation>
    <scope>NUCLEOTIDE SEQUENCE [LARGE SCALE GENOMIC DNA]</scope>
    <source>
        <strain evidence="5 6">AR40</strain>
    </source>
</reference>
<dbReference type="InterPro" id="IPR008928">
    <property type="entry name" value="6-hairpin_glycosidase_sf"/>
</dbReference>
<feature type="binding site" evidence="4">
    <location>
        <position position="227"/>
    </location>
    <ligand>
        <name>substrate</name>
    </ligand>
</feature>
<dbReference type="PANTHER" id="PTHR36845:SF1">
    <property type="entry name" value="HYDROLASE, PUTATIVE (AFU_ORTHOLOGUE AFUA_7G05090)-RELATED"/>
    <property type="match status" value="1"/>
</dbReference>
<dbReference type="eggNOG" id="COG1331">
    <property type="taxonomic scope" value="Bacteria"/>
</dbReference>
<evidence type="ECO:0000313" key="5">
    <source>
        <dbReference type="EMBL" id="SER76169.1"/>
    </source>
</evidence>
<dbReference type="InterPro" id="IPR010905">
    <property type="entry name" value="Glyco_hydro_88"/>
</dbReference>
<evidence type="ECO:0000256" key="4">
    <source>
        <dbReference type="PIRSR" id="PIRSR610905-2"/>
    </source>
</evidence>
<dbReference type="RefSeq" id="WP_074755899.1">
    <property type="nucleotide sequence ID" value="NZ_FOGJ01000010.1"/>
</dbReference>
<dbReference type="Gene3D" id="1.50.10.10">
    <property type="match status" value="1"/>
</dbReference>
<proteinExistence type="inferred from homology"/>
<dbReference type="SUPFAM" id="SSF48208">
    <property type="entry name" value="Six-hairpin glycosidases"/>
    <property type="match status" value="1"/>
</dbReference>
<name>A0A1H9RW86_BUTFI</name>
<organism evidence="5 6">
    <name type="scientific">Butyrivibrio fibrisolvens</name>
    <dbReference type="NCBI Taxonomy" id="831"/>
    <lineage>
        <taxon>Bacteria</taxon>
        <taxon>Bacillati</taxon>
        <taxon>Bacillota</taxon>
        <taxon>Clostridia</taxon>
        <taxon>Lachnospirales</taxon>
        <taxon>Lachnospiraceae</taxon>
        <taxon>Butyrivibrio</taxon>
    </lineage>
</organism>
<accession>A0A1H9RW86</accession>
<feature type="active site" description="Nucleophile" evidence="3">
    <location>
        <position position="96"/>
    </location>
</feature>
<dbReference type="Pfam" id="PF07470">
    <property type="entry name" value="Glyco_hydro_88"/>
    <property type="match status" value="1"/>
</dbReference>
<dbReference type="EMBL" id="FOGJ01000010">
    <property type="protein sequence ID" value="SER76169.1"/>
    <property type="molecule type" value="Genomic_DNA"/>
</dbReference>
<feature type="binding site" evidence="4">
    <location>
        <position position="231"/>
    </location>
    <ligand>
        <name>substrate</name>
    </ligand>
</feature>
<feature type="binding site" evidence="4">
    <location>
        <position position="96"/>
    </location>
    <ligand>
        <name>substrate</name>
    </ligand>
</feature>
<sequence length="383" mass="43453">MDSKALEYAKEISLKIKEKELKVAGRTLNKIPYTAVDGVFDDWTSKNLCWWTNGFWGGMMWQLYGATKEDIYKKRAMELEDKLDGNLMNYNGMDHDSGFKWLTTSHASMLLTDNKESRNRLLLSAANLAGRFNPAGFIRAWNDEKGDNAGWAIIDCLMNLPLLYIASELTGDPRFKKIAMIHADTAIKHFVREDGSARHIVIFDPETGDFLDEPGGQGYGKGSVWTRGQSWALYGFTMSFLHTGQKRYLETAVRCADFFAKNTPQNGRIPVDFRQPAEPDYTDSCAASIGASGLLLLARTLRNEGKDIIDVAESVADRFEEAALRILRYLTDNDSDFDPETDNILRSCTAAYHDKEHEFPIIYGDYYLIEAIFRITGEETYIW</sequence>
<keyword evidence="1 5" id="KW-0378">Hydrolase</keyword>
<evidence type="ECO:0000256" key="3">
    <source>
        <dbReference type="PIRSR" id="PIRSR610905-1"/>
    </source>
</evidence>
<feature type="active site" description="Proton donor" evidence="3">
    <location>
        <position position="155"/>
    </location>
</feature>
<protein>
    <submittedName>
        <fullName evidence="5">Unsaturated chondroitin disaccharide hydrolase</fullName>
    </submittedName>
</protein>
<dbReference type="OrthoDB" id="428577at2"/>
<dbReference type="AlphaFoldDB" id="A0A1H9RW86"/>
<evidence type="ECO:0000256" key="2">
    <source>
        <dbReference type="ARBA" id="ARBA00038358"/>
    </source>
</evidence>
<dbReference type="InterPro" id="IPR012341">
    <property type="entry name" value="6hp_glycosidase-like_sf"/>
</dbReference>
<comment type="similarity">
    <text evidence="2">Belongs to the glycosyl hydrolase 88 family.</text>
</comment>
<dbReference type="InterPro" id="IPR052369">
    <property type="entry name" value="UG_Glycosaminoglycan_Hydrolase"/>
</dbReference>
<evidence type="ECO:0000256" key="1">
    <source>
        <dbReference type="ARBA" id="ARBA00022801"/>
    </source>
</evidence>
<dbReference type="GO" id="GO:0052757">
    <property type="term" value="F:chondroitin hydrolase activity"/>
    <property type="evidence" value="ECO:0007669"/>
    <property type="project" value="TreeGrafter"/>
</dbReference>
<dbReference type="Proteomes" id="UP000182584">
    <property type="component" value="Unassembled WGS sequence"/>
</dbReference>